<evidence type="ECO:0000256" key="1">
    <source>
        <dbReference type="ARBA" id="ARBA00007569"/>
    </source>
</evidence>
<dbReference type="RefSeq" id="YP_009128332.1">
    <property type="nucleotide sequence ID" value="NC_026700.1"/>
</dbReference>
<geneLocation type="mitochondrion" evidence="5"/>
<name>A0A0U1Z5T2_9PHAE</name>
<comment type="similarity">
    <text evidence="1 3">Belongs to the complex I 30 kDa subunit family.</text>
</comment>
<proteinExistence type="inferred from homology"/>
<gene>
    <name evidence="5" type="primary">nad9</name>
    <name evidence="5" type="ORF">SarthMp25</name>
</gene>
<dbReference type="GO" id="GO:0008137">
    <property type="term" value="F:NADH dehydrogenase (ubiquinone) activity"/>
    <property type="evidence" value="ECO:0007669"/>
    <property type="project" value="InterPro"/>
</dbReference>
<evidence type="ECO:0000256" key="2">
    <source>
        <dbReference type="ARBA" id="ARBA00022448"/>
    </source>
</evidence>
<dbReference type="EMBL" id="KP280065">
    <property type="protein sequence ID" value="AJP09384.1"/>
    <property type="molecule type" value="Genomic_DNA"/>
</dbReference>
<keyword evidence="5" id="KW-0496">Mitochondrion</keyword>
<keyword evidence="2 3" id="KW-0813">Transport</keyword>
<keyword evidence="3" id="KW-0520">NAD</keyword>
<accession>A0A0U1Z5T2</accession>
<evidence type="ECO:0000259" key="4">
    <source>
        <dbReference type="Pfam" id="PF00329"/>
    </source>
</evidence>
<dbReference type="PANTHER" id="PTHR10884">
    <property type="entry name" value="NADH DEHYDROGENASE UBIQUINONE IRON-SULFUR PROTEIN 3"/>
    <property type="match status" value="1"/>
</dbReference>
<reference evidence="5" key="1">
    <citation type="journal article" date="2015" name="Mitochondrial DNA">
        <title>Mitochondrial genome of Sargassum thunbergii: conservation and variability of mitogenomes within the subgenus Bactrophycus.</title>
        <authorList>
            <person name="Liu F."/>
            <person name="Pang S."/>
        </authorList>
    </citation>
    <scope>NUCLEOTIDE SEQUENCE</scope>
</reference>
<evidence type="ECO:0000313" key="5">
    <source>
        <dbReference type="EMBL" id="AJP09384.1"/>
    </source>
</evidence>
<dbReference type="InterPro" id="IPR037232">
    <property type="entry name" value="NADH_quin_OxRdtase_su_C/D-like"/>
</dbReference>
<dbReference type="NCBIfam" id="TIGR01961">
    <property type="entry name" value="NuoC_fam"/>
    <property type="match status" value="1"/>
</dbReference>
<dbReference type="PROSITE" id="PS00542">
    <property type="entry name" value="COMPLEX1_30K"/>
    <property type="match status" value="1"/>
</dbReference>
<dbReference type="HAMAP" id="MF_01357">
    <property type="entry name" value="NDH1_NuoC"/>
    <property type="match status" value="1"/>
</dbReference>
<dbReference type="Pfam" id="PF00329">
    <property type="entry name" value="Complex1_30kDa"/>
    <property type="match status" value="1"/>
</dbReference>
<dbReference type="InterPro" id="IPR020396">
    <property type="entry name" value="NADH_UbQ_OxRdtase_CS"/>
</dbReference>
<organism evidence="5">
    <name type="scientific">Sargassum thunbergii</name>
    <dbReference type="NCBI Taxonomy" id="127542"/>
    <lineage>
        <taxon>Eukaryota</taxon>
        <taxon>Sar</taxon>
        <taxon>Stramenopiles</taxon>
        <taxon>Ochrophyta</taxon>
        <taxon>PX clade</taxon>
        <taxon>Phaeophyceae</taxon>
        <taxon>Fucales</taxon>
        <taxon>Sargassaceae</taxon>
        <taxon>Sargassum</taxon>
    </lineage>
</organism>
<dbReference type="SUPFAM" id="SSF143243">
    <property type="entry name" value="Nqo5-like"/>
    <property type="match status" value="1"/>
</dbReference>
<keyword evidence="3" id="KW-1278">Translocase</keyword>
<evidence type="ECO:0000256" key="3">
    <source>
        <dbReference type="RuleBase" id="RU003456"/>
    </source>
</evidence>
<dbReference type="InterPro" id="IPR001268">
    <property type="entry name" value="NADH_UbQ_OxRdtase_30kDa_su"/>
</dbReference>
<dbReference type="NCBIfam" id="NF004733">
    <property type="entry name" value="PRK06074.1-5"/>
    <property type="match status" value="1"/>
</dbReference>
<dbReference type="InterPro" id="IPR010218">
    <property type="entry name" value="NADH_DH_suC"/>
</dbReference>
<dbReference type="GeneID" id="23765460"/>
<dbReference type="AlphaFoldDB" id="A0A0U1Z5T2"/>
<dbReference type="PANTHER" id="PTHR10884:SF14">
    <property type="entry name" value="NADH DEHYDROGENASE [UBIQUINONE] IRON-SULFUR PROTEIN 3, MITOCHONDRIAL"/>
    <property type="match status" value="1"/>
</dbReference>
<feature type="domain" description="NADH:ubiquinone oxidoreductase 30kDa subunit" evidence="4">
    <location>
        <begin position="30"/>
        <end position="151"/>
    </location>
</feature>
<sequence length="195" mass="23033">MLNSLIIYANSLTRLLPVQTFEVFGHEIVINVSKKYLLAALTFLHHHSNSNFHLLTSISGVDYPDREERFEVVYELLNLRSNSRIRIKTCTDEINPLPSIVEIYPSANWWEREVWDLLGVFFSGHPDLRRILTDYGFEGHPLRKDFPLSGYFELRYDEDQRVVVCEPIELTQEFRSFDFHIPWSHVNKSRYSDIL</sequence>
<dbReference type="GO" id="GO:0016651">
    <property type="term" value="F:oxidoreductase activity, acting on NAD(P)H"/>
    <property type="evidence" value="ECO:0007669"/>
    <property type="project" value="InterPro"/>
</dbReference>
<dbReference type="Gene3D" id="3.30.460.80">
    <property type="entry name" value="NADH:ubiquinone oxidoreductase, 30kDa subunit"/>
    <property type="match status" value="1"/>
</dbReference>
<protein>
    <submittedName>
        <fullName evidence="5">NADH dehydrogenase subunit 9</fullName>
    </submittedName>
</protein>